<dbReference type="RefSeq" id="WP_099152876.1">
    <property type="nucleotide sequence ID" value="NZ_PDUD01000029.1"/>
</dbReference>
<keyword evidence="2 8" id="KW-0813">Transport</keyword>
<sequence length="985" mass="107214">MKLKVDYFSKWLLLVLAITFCNFAIAQRTITGTVTDAETGEPLIGANILVAGTSSGTITDFDGTYNLSVPDGATTLDVSYTGYSSQTIEIGSQSTIDIALSAGELLDEVVVTGYGTSKSREVTGSIVSVKEEDFNKGNVNDPTQLLQGKVAGLAIARPGANPNGGFNIRLRGLSTVGASQQPLVVIDGVLGGDLNSVDPNDIASIDVLKDGSAAAIYGTRGASGVILITTKRGEAGSSKVNYSGQLSLESADRLPDVYQGQEYIDAGGTDLGGNVNWFDELLQTGTTQTHNLSLSGGTPTTSYRVSANYRDVEGVAVNTGFNRINVRGNLTQKALNNRLTISMNLASTSSDQNLGFDEAFRYATIFTPTAPVIRDVNNSSYDQWGGYFQVDAFDYFNPVAIIEQNTREQKVKNISSNIRGDYNITNDLVVGMFYSYQRSNRDFGQYISKYSFWGGGLGSNGNAIRENNENQDQLFRLEARYNKSFANNLDFKMQLGYEFQDFAFQGFRAQGGDFLTDAFTYNNLGASLDFDNGLGNVSSYKNTNRLISYFGRINLNFDDRFFATASLRRDGSSRFGADEKWGLFPAVSLGADLARIGNMSSFDQLKLRAGYGVTGQNVDESLLSLQRFGPGSKFYFNGSYVPSYGPVSNANPNLKWETKTDVNVGLDFAFGDYKWTGSLEYYRTNTSDGIFLFPVPVPPNLFPETKLNVGEIENSGLELTLAYNGSLGAGKSYNITLTGSRWFTPTLVTLSDPETGVGIGGFRTGANLGSPGQNNTPLVRLEEGGPLGQFWGLVVDPNNPVKENGEWNFVDVDGDGTQDDIADRAVIGNGFPKYQLGLNTSFNLNNWDFNIFFRGVFGHDLLNTFRAFYEAPGAISGYNVLRSSADIPTLTDQPQFSSRHVEKADFLRLDNMTIGYTLGALPDGFSQIRIYANAQNLFTLTGYQGVNPEPRFVDDSAFGPLAPGIDRRNTYFSSRTFSFGVNLNF</sequence>
<keyword evidence="5 9" id="KW-0798">TonB box</keyword>
<name>A0A2D0N7V9_FLAN2</name>
<feature type="domain" description="TonB-dependent receptor-like beta-barrel" evidence="11">
    <location>
        <begin position="415"/>
        <end position="937"/>
    </location>
</feature>
<evidence type="ECO:0000256" key="5">
    <source>
        <dbReference type="ARBA" id="ARBA00023077"/>
    </source>
</evidence>
<proteinExistence type="inferred from homology"/>
<dbReference type="AlphaFoldDB" id="A0A2D0N7V9"/>
<evidence type="ECO:0000256" key="8">
    <source>
        <dbReference type="PROSITE-ProRule" id="PRU01360"/>
    </source>
</evidence>
<feature type="chain" id="PRO_5012903650" evidence="10">
    <location>
        <begin position="27"/>
        <end position="985"/>
    </location>
</feature>
<comment type="similarity">
    <text evidence="8 9">Belongs to the TonB-dependent receptor family.</text>
</comment>
<dbReference type="PROSITE" id="PS52016">
    <property type="entry name" value="TONB_DEPENDENT_REC_3"/>
    <property type="match status" value="1"/>
</dbReference>
<organism evidence="13 14">
    <name type="scientific">Flavilitoribacter nigricans (strain ATCC 23147 / DSM 23189 / NBRC 102662 / NCIMB 1420 / SS-2)</name>
    <name type="common">Lewinella nigricans</name>
    <dbReference type="NCBI Taxonomy" id="1122177"/>
    <lineage>
        <taxon>Bacteria</taxon>
        <taxon>Pseudomonadati</taxon>
        <taxon>Bacteroidota</taxon>
        <taxon>Saprospiria</taxon>
        <taxon>Saprospirales</taxon>
        <taxon>Lewinellaceae</taxon>
        <taxon>Flavilitoribacter</taxon>
    </lineage>
</organism>
<dbReference type="Gene3D" id="2.40.170.20">
    <property type="entry name" value="TonB-dependent receptor, beta-barrel domain"/>
    <property type="match status" value="1"/>
</dbReference>
<comment type="caution">
    <text evidence="13">The sequence shown here is derived from an EMBL/GenBank/DDBJ whole genome shotgun (WGS) entry which is preliminary data.</text>
</comment>
<dbReference type="InterPro" id="IPR037066">
    <property type="entry name" value="Plug_dom_sf"/>
</dbReference>
<dbReference type="NCBIfam" id="TIGR04057">
    <property type="entry name" value="SusC_RagA_signa"/>
    <property type="match status" value="1"/>
</dbReference>
<protein>
    <submittedName>
        <fullName evidence="13">SusC/RagA family TonB-linked outer membrane protein</fullName>
    </submittedName>
</protein>
<dbReference type="GO" id="GO:0009279">
    <property type="term" value="C:cell outer membrane"/>
    <property type="evidence" value="ECO:0007669"/>
    <property type="project" value="UniProtKB-SubCell"/>
</dbReference>
<dbReference type="SUPFAM" id="SSF49464">
    <property type="entry name" value="Carboxypeptidase regulatory domain-like"/>
    <property type="match status" value="1"/>
</dbReference>
<keyword evidence="7 8" id="KW-0998">Cell outer membrane</keyword>
<evidence type="ECO:0000259" key="11">
    <source>
        <dbReference type="Pfam" id="PF00593"/>
    </source>
</evidence>
<dbReference type="NCBIfam" id="TIGR04056">
    <property type="entry name" value="OMP_RagA_SusC"/>
    <property type="match status" value="1"/>
</dbReference>
<dbReference type="Pfam" id="PF00593">
    <property type="entry name" value="TonB_dep_Rec_b-barrel"/>
    <property type="match status" value="1"/>
</dbReference>
<evidence type="ECO:0000256" key="7">
    <source>
        <dbReference type="ARBA" id="ARBA00023237"/>
    </source>
</evidence>
<dbReference type="Gene3D" id="2.170.130.10">
    <property type="entry name" value="TonB-dependent receptor, plug domain"/>
    <property type="match status" value="1"/>
</dbReference>
<dbReference type="SUPFAM" id="SSF56935">
    <property type="entry name" value="Porins"/>
    <property type="match status" value="1"/>
</dbReference>
<keyword evidence="6 8" id="KW-0472">Membrane</keyword>
<dbReference type="Pfam" id="PF07715">
    <property type="entry name" value="Plug"/>
    <property type="match status" value="1"/>
</dbReference>
<evidence type="ECO:0000313" key="14">
    <source>
        <dbReference type="Proteomes" id="UP000223913"/>
    </source>
</evidence>
<evidence type="ECO:0000256" key="4">
    <source>
        <dbReference type="ARBA" id="ARBA00022692"/>
    </source>
</evidence>
<evidence type="ECO:0000259" key="12">
    <source>
        <dbReference type="Pfam" id="PF07715"/>
    </source>
</evidence>
<evidence type="ECO:0000256" key="3">
    <source>
        <dbReference type="ARBA" id="ARBA00022452"/>
    </source>
</evidence>
<keyword evidence="4 8" id="KW-0812">Transmembrane</keyword>
<evidence type="ECO:0000256" key="10">
    <source>
        <dbReference type="SAM" id="SignalP"/>
    </source>
</evidence>
<dbReference type="FunFam" id="2.60.40.1120:FF:000003">
    <property type="entry name" value="Outer membrane protein Omp121"/>
    <property type="match status" value="1"/>
</dbReference>
<dbReference type="InterPro" id="IPR012910">
    <property type="entry name" value="Plug_dom"/>
</dbReference>
<gene>
    <name evidence="13" type="ORF">CRP01_25200</name>
</gene>
<dbReference type="Pfam" id="PF13715">
    <property type="entry name" value="CarbopepD_reg_2"/>
    <property type="match status" value="1"/>
</dbReference>
<dbReference type="InterPro" id="IPR039426">
    <property type="entry name" value="TonB-dep_rcpt-like"/>
</dbReference>
<feature type="domain" description="TonB-dependent receptor plug" evidence="12">
    <location>
        <begin position="119"/>
        <end position="225"/>
    </location>
</feature>
<dbReference type="InterPro" id="IPR008969">
    <property type="entry name" value="CarboxyPept-like_regulatory"/>
</dbReference>
<keyword evidence="14" id="KW-1185">Reference proteome</keyword>
<dbReference type="InterPro" id="IPR023996">
    <property type="entry name" value="TonB-dep_OMP_SusC/RagA"/>
</dbReference>
<dbReference type="Proteomes" id="UP000223913">
    <property type="component" value="Unassembled WGS sequence"/>
</dbReference>
<dbReference type="Gene3D" id="2.60.40.1120">
    <property type="entry name" value="Carboxypeptidase-like, regulatory domain"/>
    <property type="match status" value="1"/>
</dbReference>
<accession>A0A2D0N7V9</accession>
<evidence type="ECO:0000256" key="9">
    <source>
        <dbReference type="RuleBase" id="RU003357"/>
    </source>
</evidence>
<keyword evidence="3 8" id="KW-1134">Transmembrane beta strand</keyword>
<dbReference type="InterPro" id="IPR023997">
    <property type="entry name" value="TonB-dep_OMP_SusC/RagA_CS"/>
</dbReference>
<evidence type="ECO:0000256" key="1">
    <source>
        <dbReference type="ARBA" id="ARBA00004571"/>
    </source>
</evidence>
<evidence type="ECO:0000256" key="6">
    <source>
        <dbReference type="ARBA" id="ARBA00023136"/>
    </source>
</evidence>
<dbReference type="InterPro" id="IPR000531">
    <property type="entry name" value="Beta-barrel_TonB"/>
</dbReference>
<evidence type="ECO:0000256" key="2">
    <source>
        <dbReference type="ARBA" id="ARBA00022448"/>
    </source>
</evidence>
<evidence type="ECO:0000313" key="13">
    <source>
        <dbReference type="EMBL" id="PHN03843.1"/>
    </source>
</evidence>
<dbReference type="OrthoDB" id="9768177at2"/>
<dbReference type="InterPro" id="IPR036942">
    <property type="entry name" value="Beta-barrel_TonB_sf"/>
</dbReference>
<feature type="signal peptide" evidence="10">
    <location>
        <begin position="1"/>
        <end position="26"/>
    </location>
</feature>
<comment type="subcellular location">
    <subcellularLocation>
        <location evidence="1 8">Cell outer membrane</location>
        <topology evidence="1 8">Multi-pass membrane protein</topology>
    </subcellularLocation>
</comment>
<dbReference type="EMBL" id="PDUD01000029">
    <property type="protein sequence ID" value="PHN03843.1"/>
    <property type="molecule type" value="Genomic_DNA"/>
</dbReference>
<reference evidence="13 14" key="1">
    <citation type="submission" date="2017-10" db="EMBL/GenBank/DDBJ databases">
        <title>The draft genome sequence of Lewinella nigricans NBRC 102662.</title>
        <authorList>
            <person name="Wang K."/>
        </authorList>
    </citation>
    <scope>NUCLEOTIDE SEQUENCE [LARGE SCALE GENOMIC DNA]</scope>
    <source>
        <strain evidence="13 14">NBRC 102662</strain>
    </source>
</reference>
<keyword evidence="10" id="KW-0732">Signal</keyword>